<dbReference type="AlphaFoldDB" id="A0AAU7JWN0"/>
<accession>A0AAU7JWN0</accession>
<gene>
    <name evidence="1" type="ORF">ABEG17_05550</name>
</gene>
<proteinExistence type="predicted"/>
<name>A0AAU7JWN0_9MICO</name>
<dbReference type="EMBL" id="CP157483">
    <property type="protein sequence ID" value="XBO44807.1"/>
    <property type="molecule type" value="Genomic_DNA"/>
</dbReference>
<protein>
    <recommendedName>
        <fullName evidence="2">YCII-related domain-containing protein</fullName>
    </recommendedName>
</protein>
<dbReference type="RefSeq" id="WP_406832290.1">
    <property type="nucleotide sequence ID" value="NZ_CP157483.1"/>
</dbReference>
<reference evidence="1" key="1">
    <citation type="submission" date="2024-05" db="EMBL/GenBank/DDBJ databases">
        <authorList>
            <person name="Kim S."/>
            <person name="Heo J."/>
            <person name="Choi H."/>
            <person name="Choi Y."/>
            <person name="Kwon S.-W."/>
            <person name="Kim Y."/>
        </authorList>
    </citation>
    <scope>NUCLEOTIDE SEQUENCE</scope>
    <source>
        <strain evidence="1">KACC 23699</strain>
    </source>
</reference>
<organism evidence="1">
    <name type="scientific">Pedococcus sp. KACC 23699</name>
    <dbReference type="NCBI Taxonomy" id="3149228"/>
    <lineage>
        <taxon>Bacteria</taxon>
        <taxon>Bacillati</taxon>
        <taxon>Actinomycetota</taxon>
        <taxon>Actinomycetes</taxon>
        <taxon>Micrococcales</taxon>
        <taxon>Intrasporangiaceae</taxon>
        <taxon>Pedococcus</taxon>
    </lineage>
</organism>
<sequence length="93" mass="10540">MIAYLLQHIHHGIDSEPQDVVHRDDFGDVSYDEDLDEFKVIGIFSSIDAVSAARTQLKEAPGFRDEPECFLVDEYTMDEINWTDGYVTLGGDD</sequence>
<evidence type="ECO:0008006" key="2">
    <source>
        <dbReference type="Google" id="ProtNLM"/>
    </source>
</evidence>
<evidence type="ECO:0000313" key="1">
    <source>
        <dbReference type="EMBL" id="XBO44807.1"/>
    </source>
</evidence>